<reference evidence="11 12" key="1">
    <citation type="submission" date="2018-08" db="EMBL/GenBank/DDBJ databases">
        <title>Draft genome of the lignicolous fungus Coniochaeta pulveracea.</title>
        <authorList>
            <person name="Borstlap C.J."/>
            <person name="De Witt R.N."/>
            <person name="Botha A."/>
            <person name="Volschenk H."/>
        </authorList>
    </citation>
    <scope>NUCLEOTIDE SEQUENCE [LARGE SCALE GENOMIC DNA]</scope>
    <source>
        <strain evidence="11 12">CAB683</strain>
    </source>
</reference>
<comment type="subcellular location">
    <subcellularLocation>
        <location evidence="1 8">Endoplasmic reticulum membrane</location>
        <topology evidence="1 8">Multi-pass membrane protein</topology>
    </subcellularLocation>
</comment>
<name>A0A420YIX7_9PEZI</name>
<comment type="similarity">
    <text evidence="8">Belongs to the FIT family. Fungal FIT2B/SCS3 subfamily.</text>
</comment>
<dbReference type="PANTHER" id="PTHR23129">
    <property type="entry name" value="ACYL-COENZYME A DIPHOSPHATASE FITM2"/>
    <property type="match status" value="1"/>
</dbReference>
<evidence type="ECO:0000256" key="5">
    <source>
        <dbReference type="ARBA" id="ARBA00022989"/>
    </source>
</evidence>
<keyword evidence="6" id="KW-0443">Lipid metabolism</keyword>
<comment type="catalytic activity">
    <reaction evidence="8">
        <text>(5Z,8Z,11Z,14Z)-eicosatetraenoyl-CoA + H2O = S-(5Z,8Z,11Z,14Z-eicosatetraenoyl)-4'-phosphopantetheine + adenosine 3',5'-bisphosphate + 2 H(+)</text>
        <dbReference type="Rhea" id="RHEA:65568"/>
        <dbReference type="ChEBI" id="CHEBI:15377"/>
        <dbReference type="ChEBI" id="CHEBI:15378"/>
        <dbReference type="ChEBI" id="CHEBI:57368"/>
        <dbReference type="ChEBI" id="CHEBI:58343"/>
        <dbReference type="ChEBI" id="CHEBI:156554"/>
    </reaction>
</comment>
<feature type="active site" evidence="8">
    <location>
        <position position="209"/>
    </location>
</feature>
<feature type="active site" evidence="8">
    <location>
        <position position="296"/>
    </location>
</feature>
<dbReference type="InterPro" id="IPR019388">
    <property type="entry name" value="FIT"/>
</dbReference>
<evidence type="ECO:0000256" key="1">
    <source>
        <dbReference type="ARBA" id="ARBA00004477"/>
    </source>
</evidence>
<dbReference type="STRING" id="177199.A0A420YIX7"/>
<dbReference type="InterPro" id="IPR046400">
    <property type="entry name" value="SCS3"/>
</dbReference>
<comment type="function">
    <text evidence="8">Fatty acyl-coenzyme A (CoA) diphosphatase that hydrolyzes fatty acyl-CoA to yield acyl-4'-phosphopantetheine and adenosine 3',5'-bisphosphate. Preferentially hydrolyzes unsaturated long-chain acyl-CoA substrates in the endoplasmic reticulum (ER) lumen. This catalytic activity is required for maintaining ER structure and for lipid droplets (LDs) biogenesis, which are lipid storage organelles involved in maintaining lipid and energy homeostasis. May directly bind to diacylglycerol (DAGs) and triacylglycerol, which is also important for LD biogenesis. May support directional budding of nacent LDs from the ER into the cytosol by reducing DAG levels at sites of LD formation. May play a role in the regulation of cell morphology and cytoskeletal organization. Involved in phospholipid biosynthesis.</text>
</comment>
<comment type="catalytic activity">
    <reaction evidence="8">
        <text>(9Z)-octadecenoyl-CoA + H2O = S-(9Z-octadecenoyl)-4'-phosphopantetheine + adenosine 3',5'-bisphosphate + 2 H(+)</text>
        <dbReference type="Rhea" id="RHEA:65564"/>
        <dbReference type="ChEBI" id="CHEBI:15377"/>
        <dbReference type="ChEBI" id="CHEBI:15378"/>
        <dbReference type="ChEBI" id="CHEBI:57387"/>
        <dbReference type="ChEBI" id="CHEBI:58343"/>
        <dbReference type="ChEBI" id="CHEBI:156553"/>
    </reaction>
</comment>
<evidence type="ECO:0000256" key="10">
    <source>
        <dbReference type="SAM" id="Phobius"/>
    </source>
</evidence>
<evidence type="ECO:0000256" key="3">
    <source>
        <dbReference type="ARBA" id="ARBA00022801"/>
    </source>
</evidence>
<dbReference type="GO" id="GO:0008654">
    <property type="term" value="P:phospholipid biosynthetic process"/>
    <property type="evidence" value="ECO:0007669"/>
    <property type="project" value="UniProtKB-KW"/>
</dbReference>
<proteinExistence type="inferred from homology"/>
<feature type="transmembrane region" description="Helical" evidence="10">
    <location>
        <begin position="108"/>
        <end position="127"/>
    </location>
</feature>
<evidence type="ECO:0000256" key="7">
    <source>
        <dbReference type="ARBA" id="ARBA00023136"/>
    </source>
</evidence>
<dbReference type="GO" id="GO:0010945">
    <property type="term" value="F:coenzyme A diphosphatase activity"/>
    <property type="evidence" value="ECO:0007669"/>
    <property type="project" value="InterPro"/>
</dbReference>
<dbReference type="EC" id="3.6.1.-" evidence="8"/>
<feature type="compositionally biased region" description="Polar residues" evidence="9">
    <location>
        <begin position="1"/>
        <end position="10"/>
    </location>
</feature>
<dbReference type="GO" id="GO:0005789">
    <property type="term" value="C:endoplasmic reticulum membrane"/>
    <property type="evidence" value="ECO:0007669"/>
    <property type="project" value="UniProtKB-SubCell"/>
</dbReference>
<evidence type="ECO:0000256" key="4">
    <source>
        <dbReference type="ARBA" id="ARBA00022824"/>
    </source>
</evidence>
<comment type="catalytic activity">
    <reaction evidence="8">
        <text>an acyl-CoA + H2O = an acyl-4'-phosphopantetheine + adenosine 3',5'-bisphosphate + 2 H(+)</text>
        <dbReference type="Rhea" id="RHEA:50044"/>
        <dbReference type="ChEBI" id="CHEBI:15377"/>
        <dbReference type="ChEBI" id="CHEBI:15378"/>
        <dbReference type="ChEBI" id="CHEBI:58342"/>
        <dbReference type="ChEBI" id="CHEBI:58343"/>
        <dbReference type="ChEBI" id="CHEBI:132023"/>
    </reaction>
</comment>
<sequence length="334" mass="35915">MTSPTPSTPNLRLRPSELSSPMENGSSTPSKPTSATTTRNSPYLPTPTERFFLALYPTLLLFGALFSLISPETRSAPFDKHTHAHTGPAPSYFARKDNLLNQVFVKRGWFWITLAFALWVFTHPALAAPRARLRAGARWATVTAFWVLITQWCFGPPIIDRGFRLSGGRCEVAVGKMEEGTAGGKDIFTAAACKAGGGRWAGGTDISGHVFMLVLGSAFLLAEVGWVVARWKGRRELEERTVVMGDGAVKGAGVEAGMGGVGRSGAQGAYGIGGRVVLGVVGLSLWMVLMTAIYFHTWFEKASGLAVAVGALYVTYVLPRWVPQVRQVLGMPGI</sequence>
<protein>
    <recommendedName>
        <fullName evidence="8">Acyl-coenzyme A diphosphatase SCS3</fullName>
        <ecNumber evidence="8">3.6.1.-</ecNumber>
    </recommendedName>
    <alternativeName>
        <fullName evidence="8">FIT family protein SCS3</fullName>
    </alternativeName>
</protein>
<comment type="caution">
    <text evidence="11">The sequence shown here is derived from an EMBL/GenBank/DDBJ whole genome shotgun (WGS) entry which is preliminary data.</text>
</comment>
<dbReference type="HAMAP" id="MF_03231">
    <property type="entry name" value="SCS3"/>
    <property type="match status" value="1"/>
</dbReference>
<feature type="region of interest" description="Disordered" evidence="9">
    <location>
        <begin position="1"/>
        <end position="43"/>
    </location>
</feature>
<evidence type="ECO:0000256" key="8">
    <source>
        <dbReference type="HAMAP-Rule" id="MF_03231"/>
    </source>
</evidence>
<evidence type="ECO:0000256" key="2">
    <source>
        <dbReference type="ARBA" id="ARBA00022692"/>
    </source>
</evidence>
<evidence type="ECO:0000313" key="11">
    <source>
        <dbReference type="EMBL" id="RKU47820.1"/>
    </source>
</evidence>
<dbReference type="EMBL" id="QVQW01000007">
    <property type="protein sequence ID" value="RKU47820.1"/>
    <property type="molecule type" value="Genomic_DNA"/>
</dbReference>
<gene>
    <name evidence="8" type="primary">SCS3</name>
    <name evidence="8" type="synonym">FIT2B</name>
    <name evidence="11" type="ORF">DL546_007784</name>
</gene>
<dbReference type="PANTHER" id="PTHR23129:SF0">
    <property type="entry name" value="ACYL-COENZYME A DIPHOSPHATASE FITM2"/>
    <property type="match status" value="1"/>
</dbReference>
<feature type="compositionally biased region" description="Low complexity" evidence="9">
    <location>
        <begin position="26"/>
        <end position="38"/>
    </location>
</feature>
<evidence type="ECO:0000256" key="6">
    <source>
        <dbReference type="ARBA" id="ARBA00023098"/>
    </source>
</evidence>
<dbReference type="GO" id="GO:0140042">
    <property type="term" value="P:lipid droplet formation"/>
    <property type="evidence" value="ECO:0007669"/>
    <property type="project" value="UniProtKB-UniRule"/>
</dbReference>
<keyword evidence="8" id="KW-0594">Phospholipid biosynthesis</keyword>
<keyword evidence="5 8" id="KW-1133">Transmembrane helix</keyword>
<feature type="transmembrane region" description="Helical" evidence="10">
    <location>
        <begin position="51"/>
        <end position="69"/>
    </location>
</feature>
<feature type="transmembrane region" description="Helical" evidence="10">
    <location>
        <begin position="139"/>
        <end position="159"/>
    </location>
</feature>
<evidence type="ECO:0000313" key="12">
    <source>
        <dbReference type="Proteomes" id="UP000275385"/>
    </source>
</evidence>
<feature type="transmembrane region" description="Helical" evidence="10">
    <location>
        <begin position="210"/>
        <end position="229"/>
    </location>
</feature>
<keyword evidence="7 8" id="KW-0472">Membrane</keyword>
<dbReference type="OrthoDB" id="5579088at2759"/>
<feature type="transmembrane region" description="Helical" evidence="10">
    <location>
        <begin position="302"/>
        <end position="322"/>
    </location>
</feature>
<accession>A0A420YIX7</accession>
<organism evidence="11 12">
    <name type="scientific">Coniochaeta pulveracea</name>
    <dbReference type="NCBI Taxonomy" id="177199"/>
    <lineage>
        <taxon>Eukaryota</taxon>
        <taxon>Fungi</taxon>
        <taxon>Dikarya</taxon>
        <taxon>Ascomycota</taxon>
        <taxon>Pezizomycotina</taxon>
        <taxon>Sordariomycetes</taxon>
        <taxon>Sordariomycetidae</taxon>
        <taxon>Coniochaetales</taxon>
        <taxon>Coniochaetaceae</taxon>
        <taxon>Coniochaeta</taxon>
    </lineage>
</organism>
<keyword evidence="3 8" id="KW-0378">Hydrolase</keyword>
<evidence type="ECO:0000256" key="9">
    <source>
        <dbReference type="SAM" id="MobiDB-lite"/>
    </source>
</evidence>
<feature type="transmembrane region" description="Helical" evidence="10">
    <location>
        <begin position="276"/>
        <end position="296"/>
    </location>
</feature>
<dbReference type="Pfam" id="PF10261">
    <property type="entry name" value="FIT"/>
    <property type="match status" value="1"/>
</dbReference>
<comment type="catalytic activity">
    <reaction evidence="8">
        <text>hexadecanoyl-CoA + H2O = S-hexadecanoyl-4'-phosphopantetheine + adenosine 3',5'-bisphosphate + 2 H(+)</text>
        <dbReference type="Rhea" id="RHEA:50032"/>
        <dbReference type="ChEBI" id="CHEBI:15377"/>
        <dbReference type="ChEBI" id="CHEBI:15378"/>
        <dbReference type="ChEBI" id="CHEBI:57379"/>
        <dbReference type="ChEBI" id="CHEBI:58343"/>
        <dbReference type="ChEBI" id="CHEBI:132018"/>
    </reaction>
</comment>
<keyword evidence="4 8" id="KW-0256">Endoplasmic reticulum</keyword>
<keyword evidence="8" id="KW-1208">Phospholipid metabolism</keyword>
<keyword evidence="2 8" id="KW-0812">Transmembrane</keyword>
<keyword evidence="8" id="KW-0444">Lipid biosynthesis</keyword>
<dbReference type="Proteomes" id="UP000275385">
    <property type="component" value="Unassembled WGS sequence"/>
</dbReference>
<dbReference type="AlphaFoldDB" id="A0A420YIX7"/>
<keyword evidence="12" id="KW-1185">Reference proteome</keyword>